<dbReference type="InterPro" id="IPR022751">
    <property type="entry name" value="Alpha_mannosyltransferase"/>
</dbReference>
<comment type="subcellular location">
    <subcellularLocation>
        <location evidence="1">Golgi apparatus membrane</location>
        <topology evidence="1">Single-pass type II membrane protein</topology>
    </subcellularLocation>
</comment>
<evidence type="ECO:0000256" key="8">
    <source>
        <dbReference type="ARBA" id="ARBA00023034"/>
    </source>
</evidence>
<keyword evidence="11" id="KW-1185">Reference proteome</keyword>
<keyword evidence="8" id="KW-0333">Golgi apparatus</keyword>
<comment type="caution">
    <text evidence="10">The sequence shown here is derived from an EMBL/GenBank/DDBJ whole genome shotgun (WGS) entry which is preliminary data.</text>
</comment>
<name>A0ABR4BZN6_9HELO</name>
<evidence type="ECO:0000256" key="2">
    <source>
        <dbReference type="ARBA" id="ARBA00004922"/>
    </source>
</evidence>
<keyword evidence="9" id="KW-0472">Membrane</keyword>
<proteinExistence type="inferred from homology"/>
<evidence type="ECO:0000256" key="3">
    <source>
        <dbReference type="ARBA" id="ARBA00009105"/>
    </source>
</evidence>
<dbReference type="PANTHER" id="PTHR31646">
    <property type="entry name" value="ALPHA-1,2-MANNOSYLTRANSFERASE MNN2"/>
    <property type="match status" value="1"/>
</dbReference>
<comment type="similarity">
    <text evidence="3">Belongs to the MNN1/MNT family.</text>
</comment>
<evidence type="ECO:0000256" key="6">
    <source>
        <dbReference type="ARBA" id="ARBA00022968"/>
    </source>
</evidence>
<keyword evidence="4" id="KW-0808">Transferase</keyword>
<keyword evidence="5" id="KW-0812">Transmembrane</keyword>
<sequence length="161" mass="17544">MENACLRESHVLFVVIINFNSPKLGFRKGSNGIAITATRSGFRILLGIIIMLQLAGSTLSVDVLLETRDGYEPKIYDSVLSELNATCIVLPSLLVGSEYDFEIAEPQLWSFALLFSSFESVLFLDASSSLLRSSDALFHAKAFSTDGLVLWQSVGKSSISS</sequence>
<evidence type="ECO:0000256" key="1">
    <source>
        <dbReference type="ARBA" id="ARBA00004323"/>
    </source>
</evidence>
<organism evidence="10 11">
    <name type="scientific">Oculimacula yallundae</name>
    <dbReference type="NCBI Taxonomy" id="86028"/>
    <lineage>
        <taxon>Eukaryota</taxon>
        <taxon>Fungi</taxon>
        <taxon>Dikarya</taxon>
        <taxon>Ascomycota</taxon>
        <taxon>Pezizomycotina</taxon>
        <taxon>Leotiomycetes</taxon>
        <taxon>Helotiales</taxon>
        <taxon>Ploettnerulaceae</taxon>
        <taxon>Oculimacula</taxon>
    </lineage>
</organism>
<evidence type="ECO:0000256" key="7">
    <source>
        <dbReference type="ARBA" id="ARBA00022989"/>
    </source>
</evidence>
<dbReference type="Proteomes" id="UP001595075">
    <property type="component" value="Unassembled WGS sequence"/>
</dbReference>
<keyword evidence="6" id="KW-0735">Signal-anchor</keyword>
<reference evidence="10 11" key="1">
    <citation type="journal article" date="2024" name="Commun. Biol.">
        <title>Comparative genomic analysis of thermophilic fungi reveals convergent evolutionary adaptations and gene losses.</title>
        <authorList>
            <person name="Steindorff A.S."/>
            <person name="Aguilar-Pontes M.V."/>
            <person name="Robinson A.J."/>
            <person name="Andreopoulos B."/>
            <person name="LaButti K."/>
            <person name="Kuo A."/>
            <person name="Mondo S."/>
            <person name="Riley R."/>
            <person name="Otillar R."/>
            <person name="Haridas S."/>
            <person name="Lipzen A."/>
            <person name="Grimwood J."/>
            <person name="Schmutz J."/>
            <person name="Clum A."/>
            <person name="Reid I.D."/>
            <person name="Moisan M.C."/>
            <person name="Butler G."/>
            <person name="Nguyen T.T.M."/>
            <person name="Dewar K."/>
            <person name="Conant G."/>
            <person name="Drula E."/>
            <person name="Henrissat B."/>
            <person name="Hansel C."/>
            <person name="Singer S."/>
            <person name="Hutchinson M.I."/>
            <person name="de Vries R.P."/>
            <person name="Natvig D.O."/>
            <person name="Powell A.J."/>
            <person name="Tsang A."/>
            <person name="Grigoriev I.V."/>
        </authorList>
    </citation>
    <scope>NUCLEOTIDE SEQUENCE [LARGE SCALE GENOMIC DNA]</scope>
    <source>
        <strain evidence="10 11">CBS 494.80</strain>
    </source>
</reference>
<dbReference type="Pfam" id="PF11051">
    <property type="entry name" value="Mannosyl_trans3"/>
    <property type="match status" value="1"/>
</dbReference>
<dbReference type="PANTHER" id="PTHR31646:SF1">
    <property type="entry name" value="ALPHA-1,2-MANNOSYLTRANSFERASE MNN2"/>
    <property type="match status" value="1"/>
</dbReference>
<protein>
    <submittedName>
        <fullName evidence="10">Uncharacterized protein</fullName>
    </submittedName>
</protein>
<comment type="pathway">
    <text evidence="2">Protein modification; protein glycosylation.</text>
</comment>
<gene>
    <name evidence="10" type="ORF">VTL71DRAFT_5949</name>
</gene>
<keyword evidence="7" id="KW-1133">Transmembrane helix</keyword>
<dbReference type="EMBL" id="JAZHXI010000016">
    <property type="protein sequence ID" value="KAL2062877.1"/>
    <property type="molecule type" value="Genomic_DNA"/>
</dbReference>
<accession>A0ABR4BZN6</accession>
<evidence type="ECO:0000313" key="10">
    <source>
        <dbReference type="EMBL" id="KAL2062877.1"/>
    </source>
</evidence>
<evidence type="ECO:0000256" key="5">
    <source>
        <dbReference type="ARBA" id="ARBA00022692"/>
    </source>
</evidence>
<evidence type="ECO:0000256" key="4">
    <source>
        <dbReference type="ARBA" id="ARBA00022679"/>
    </source>
</evidence>
<evidence type="ECO:0000256" key="9">
    <source>
        <dbReference type="ARBA" id="ARBA00023136"/>
    </source>
</evidence>
<evidence type="ECO:0000313" key="11">
    <source>
        <dbReference type="Proteomes" id="UP001595075"/>
    </source>
</evidence>